<dbReference type="Proteomes" id="UP000230750">
    <property type="component" value="Unassembled WGS sequence"/>
</dbReference>
<dbReference type="PANTHER" id="PTHR47236">
    <property type="entry name" value="GENE, 32742-RELATED-RELATED"/>
    <property type="match status" value="1"/>
</dbReference>
<dbReference type="STRING" id="307972.A0A2G8JZJ6"/>
<reference evidence="2 3" key="1">
    <citation type="journal article" date="2017" name="PLoS Biol.">
        <title>The sea cucumber genome provides insights into morphological evolution and visceral regeneration.</title>
        <authorList>
            <person name="Zhang X."/>
            <person name="Sun L."/>
            <person name="Yuan J."/>
            <person name="Sun Y."/>
            <person name="Gao Y."/>
            <person name="Zhang L."/>
            <person name="Li S."/>
            <person name="Dai H."/>
            <person name="Hamel J.F."/>
            <person name="Liu C."/>
            <person name="Yu Y."/>
            <person name="Liu S."/>
            <person name="Lin W."/>
            <person name="Guo K."/>
            <person name="Jin S."/>
            <person name="Xu P."/>
            <person name="Storey K.B."/>
            <person name="Huan P."/>
            <person name="Zhang T."/>
            <person name="Zhou Y."/>
            <person name="Zhang J."/>
            <person name="Lin C."/>
            <person name="Li X."/>
            <person name="Xing L."/>
            <person name="Huo D."/>
            <person name="Sun M."/>
            <person name="Wang L."/>
            <person name="Mercier A."/>
            <person name="Li F."/>
            <person name="Yang H."/>
            <person name="Xiang J."/>
        </authorList>
    </citation>
    <scope>NUCLEOTIDE SEQUENCE [LARGE SCALE GENOMIC DNA]</scope>
    <source>
        <strain evidence="2">Shaxun</strain>
        <tissue evidence="2">Muscle</tissue>
    </source>
</reference>
<dbReference type="PANTHER" id="PTHR47236:SF4">
    <property type="entry name" value="GENE 9195-RELATED"/>
    <property type="match status" value="1"/>
</dbReference>
<accession>A0A2G8JZJ6</accession>
<evidence type="ECO:0000313" key="3">
    <source>
        <dbReference type="Proteomes" id="UP000230750"/>
    </source>
</evidence>
<organism evidence="2 3">
    <name type="scientific">Stichopus japonicus</name>
    <name type="common">Sea cucumber</name>
    <dbReference type="NCBI Taxonomy" id="307972"/>
    <lineage>
        <taxon>Eukaryota</taxon>
        <taxon>Metazoa</taxon>
        <taxon>Echinodermata</taxon>
        <taxon>Eleutherozoa</taxon>
        <taxon>Echinozoa</taxon>
        <taxon>Holothuroidea</taxon>
        <taxon>Aspidochirotacea</taxon>
        <taxon>Aspidochirotida</taxon>
        <taxon>Stichopodidae</taxon>
        <taxon>Apostichopus</taxon>
    </lineage>
</organism>
<dbReference type="EMBL" id="MRZV01001045">
    <property type="protein sequence ID" value="PIK41160.1"/>
    <property type="molecule type" value="Genomic_DNA"/>
</dbReference>
<keyword evidence="1" id="KW-0175">Coiled coil</keyword>
<protein>
    <submittedName>
        <fullName evidence="2">Uncharacterized protein</fullName>
    </submittedName>
</protein>
<dbReference type="OrthoDB" id="439917at2759"/>
<sequence length="373" mass="42762">MEEMLKNTTGMKPGVKGAVSDVFIDIKDAQWMLGEDIVPLDINGITPSQFVIYRFGVFLTRLLRHSMGTPEVTLLLAASLPQNNYDKNMFRHSFFYQHAKKILFVRKERLESVGEFVMVVAHCLAHIKIEDLTDDSNPLFLREFYKTMNIICQDMFFSRSRGTTAPRILAKVLPHGKSSLETLLKRTRGTDQKANMVGELISSKVKDPIEADFSQEKIKQHLNEAREQSDNTRLREYIESHGGTAFTKDLVQVRLNELKGVKDTKESNGPTVRTVPSVIRSSKELVEAQIGHLQHQLDQLNVDIAQAMMERQAPGGLKRLEEDPNRRGEGEFTEVLRGQLRAVDVRMENLMKKVNYFEEEIEKKRKEKDEIEE</sequence>
<gene>
    <name evidence="2" type="ORF">BSL78_21984</name>
</gene>
<name>A0A2G8JZJ6_STIJA</name>
<feature type="coiled-coil region" evidence="1">
    <location>
        <begin position="283"/>
        <end position="310"/>
    </location>
</feature>
<dbReference type="AlphaFoldDB" id="A0A2G8JZJ6"/>
<evidence type="ECO:0000313" key="2">
    <source>
        <dbReference type="EMBL" id="PIK41160.1"/>
    </source>
</evidence>
<comment type="caution">
    <text evidence="2">The sequence shown here is derived from an EMBL/GenBank/DDBJ whole genome shotgun (WGS) entry which is preliminary data.</text>
</comment>
<evidence type="ECO:0000256" key="1">
    <source>
        <dbReference type="SAM" id="Coils"/>
    </source>
</evidence>
<keyword evidence="3" id="KW-1185">Reference proteome</keyword>
<proteinExistence type="predicted"/>